<dbReference type="InterPro" id="IPR014710">
    <property type="entry name" value="RmlC-like_jellyroll"/>
</dbReference>
<evidence type="ECO:0000313" key="6">
    <source>
        <dbReference type="EMBL" id="MFB8766696.1"/>
    </source>
</evidence>
<accession>A0ABV5DQ55</accession>
<sequence>MRTASPLELHRLDVPAPQTLPFSIGTFDTIGPLSRAPFPHRHTFHEIVYVTAGTGEHVIDLHSRPIDPPNLGILTAGQVHHWDRAHGVDGRVLLLEDSFLLDRPGDRDLLRRLAEERPWQTPTPDTAAQIGDILDEMQREFHARRTGMASILRAYLHILLTRAARSFDREPAPAPPATDTPGARFLRLLDDPTTATGMTVAQAAAELGLTPGHLAESVRKSTGRTPGELLRAARTLEAKRLLTGTDLTVAAIARAVGFNDPAYFCRFFRRETGTSPGAFRHHTHTTPAESKEPPGKHHAHRDPSIAHPTNGT</sequence>
<keyword evidence="3" id="KW-0804">Transcription</keyword>
<dbReference type="SMART" id="SM00342">
    <property type="entry name" value="HTH_ARAC"/>
    <property type="match status" value="1"/>
</dbReference>
<dbReference type="Proteomes" id="UP001585053">
    <property type="component" value="Unassembled WGS sequence"/>
</dbReference>
<proteinExistence type="predicted"/>
<keyword evidence="1" id="KW-0805">Transcription regulation</keyword>
<dbReference type="Gene3D" id="2.60.120.10">
    <property type="entry name" value="Jelly Rolls"/>
    <property type="match status" value="1"/>
</dbReference>
<keyword evidence="7" id="KW-1185">Reference proteome</keyword>
<dbReference type="InterPro" id="IPR009057">
    <property type="entry name" value="Homeodomain-like_sf"/>
</dbReference>
<evidence type="ECO:0000256" key="2">
    <source>
        <dbReference type="ARBA" id="ARBA00023125"/>
    </source>
</evidence>
<dbReference type="EMBL" id="JAYMRS010000001">
    <property type="protein sequence ID" value="MFB8766696.1"/>
    <property type="molecule type" value="Genomic_DNA"/>
</dbReference>
<keyword evidence="2" id="KW-0238">DNA-binding</keyword>
<name>A0ABV5DQ55_9ACTN</name>
<evidence type="ECO:0000256" key="3">
    <source>
        <dbReference type="ARBA" id="ARBA00023163"/>
    </source>
</evidence>
<reference evidence="6 7" key="1">
    <citation type="submission" date="2024-01" db="EMBL/GenBank/DDBJ databases">
        <title>Genome mining of biosynthetic gene clusters to explore secondary metabolites of Streptomyces sp.</title>
        <authorList>
            <person name="Baig A."/>
            <person name="Ajitkumar Shintre N."/>
            <person name="Kumar H."/>
            <person name="Anbarasu A."/>
            <person name="Ramaiah S."/>
        </authorList>
    </citation>
    <scope>NUCLEOTIDE SEQUENCE [LARGE SCALE GENOMIC DNA]</scope>
    <source>
        <strain evidence="6 7">A01</strain>
    </source>
</reference>
<dbReference type="RefSeq" id="WP_376736731.1">
    <property type="nucleotide sequence ID" value="NZ_JAYMRS010000001.1"/>
</dbReference>
<evidence type="ECO:0000256" key="1">
    <source>
        <dbReference type="ARBA" id="ARBA00023015"/>
    </source>
</evidence>
<feature type="domain" description="HTH araC/xylS-type" evidence="5">
    <location>
        <begin position="183"/>
        <end position="282"/>
    </location>
</feature>
<dbReference type="Gene3D" id="1.10.10.60">
    <property type="entry name" value="Homeodomain-like"/>
    <property type="match status" value="2"/>
</dbReference>
<dbReference type="PRINTS" id="PR00032">
    <property type="entry name" value="HTHARAC"/>
</dbReference>
<dbReference type="InterPro" id="IPR003313">
    <property type="entry name" value="AraC-bd"/>
</dbReference>
<protein>
    <submittedName>
        <fullName evidence="6">AraC family transcriptional regulator</fullName>
    </submittedName>
</protein>
<comment type="caution">
    <text evidence="6">The sequence shown here is derived from an EMBL/GenBank/DDBJ whole genome shotgun (WGS) entry which is preliminary data.</text>
</comment>
<dbReference type="InterPro" id="IPR018060">
    <property type="entry name" value="HTH_AraC"/>
</dbReference>
<evidence type="ECO:0000256" key="4">
    <source>
        <dbReference type="SAM" id="MobiDB-lite"/>
    </source>
</evidence>
<dbReference type="PANTHER" id="PTHR43280">
    <property type="entry name" value="ARAC-FAMILY TRANSCRIPTIONAL REGULATOR"/>
    <property type="match status" value="1"/>
</dbReference>
<dbReference type="PROSITE" id="PS01124">
    <property type="entry name" value="HTH_ARAC_FAMILY_2"/>
    <property type="match status" value="1"/>
</dbReference>
<dbReference type="InterPro" id="IPR037923">
    <property type="entry name" value="HTH-like"/>
</dbReference>
<dbReference type="SUPFAM" id="SSF46689">
    <property type="entry name" value="Homeodomain-like"/>
    <property type="match status" value="1"/>
</dbReference>
<gene>
    <name evidence="6" type="ORF">VSQ78_03210</name>
</gene>
<dbReference type="Pfam" id="PF12833">
    <property type="entry name" value="HTH_18"/>
    <property type="match status" value="1"/>
</dbReference>
<dbReference type="SUPFAM" id="SSF51215">
    <property type="entry name" value="Regulatory protein AraC"/>
    <property type="match status" value="1"/>
</dbReference>
<dbReference type="PANTHER" id="PTHR43280:SF32">
    <property type="entry name" value="TRANSCRIPTIONAL REGULATORY PROTEIN"/>
    <property type="match status" value="1"/>
</dbReference>
<evidence type="ECO:0000313" key="7">
    <source>
        <dbReference type="Proteomes" id="UP001585053"/>
    </source>
</evidence>
<organism evidence="6 7">
    <name type="scientific">Nocardiopsis alba</name>
    <dbReference type="NCBI Taxonomy" id="53437"/>
    <lineage>
        <taxon>Bacteria</taxon>
        <taxon>Bacillati</taxon>
        <taxon>Actinomycetota</taxon>
        <taxon>Actinomycetes</taxon>
        <taxon>Streptosporangiales</taxon>
        <taxon>Nocardiopsidaceae</taxon>
        <taxon>Nocardiopsis</taxon>
    </lineage>
</organism>
<dbReference type="InterPro" id="IPR020449">
    <property type="entry name" value="Tscrpt_reg_AraC-type_HTH"/>
</dbReference>
<evidence type="ECO:0000259" key="5">
    <source>
        <dbReference type="PROSITE" id="PS01124"/>
    </source>
</evidence>
<feature type="region of interest" description="Disordered" evidence="4">
    <location>
        <begin position="274"/>
        <end position="312"/>
    </location>
</feature>
<dbReference type="Pfam" id="PF02311">
    <property type="entry name" value="AraC_binding"/>
    <property type="match status" value="1"/>
</dbReference>